<dbReference type="AlphaFoldDB" id="A0A2C9VMQ2"/>
<dbReference type="InterPro" id="IPR036188">
    <property type="entry name" value="FAD/NAD-bd_sf"/>
</dbReference>
<dbReference type="Gene3D" id="3.30.9.10">
    <property type="entry name" value="D-Amino Acid Oxidase, subunit A, domain 2"/>
    <property type="match status" value="1"/>
</dbReference>
<dbReference type="STRING" id="3983.A0A2C9VMQ2"/>
<dbReference type="PANTHER" id="PTHR13847">
    <property type="entry name" value="SARCOSINE DEHYDROGENASE-RELATED"/>
    <property type="match status" value="1"/>
</dbReference>
<dbReference type="GO" id="GO:0005737">
    <property type="term" value="C:cytoplasm"/>
    <property type="evidence" value="ECO:0000318"/>
    <property type="project" value="GO_Central"/>
</dbReference>
<feature type="domain" description="FAD dependent oxidoreductase" evidence="1">
    <location>
        <begin position="44"/>
        <end position="436"/>
    </location>
</feature>
<dbReference type="Gene3D" id="3.50.50.60">
    <property type="entry name" value="FAD/NAD(P)-binding domain"/>
    <property type="match status" value="1"/>
</dbReference>
<evidence type="ECO:0000313" key="2">
    <source>
        <dbReference type="EMBL" id="OAY46935.1"/>
    </source>
</evidence>
<sequence>MLVSDWSAPVAHGRFVALPSRITASPTLHSAAAYSSPTFRPLRYAVLGAGFAGLSVVWHLLKHSPKGSNLRIDIFDEVGIGGGASGVSGGLLHPYSPKVKLLWRGAECWKECLMLLSIAEMSALSKESNSELGGSGQCFDSFIVRRRGILRPATSMKNLSVLLDNAQNCDASCRIEIIDKETAQELVPNICLPFNSAFYMPQAVNVHPLQYLQALFLACKNLVKELSDSSHGLKELYLHKKSVQKLVELEGDYDAVIICLGAKADMLPELSGRLPLRTCRGVIAHLHLPGNSSVKLEGLGPGHLSTSYNEIACELWHYRYVELVIRLFLGLSDWSLQVPVSGIALAFTTIDEASKALDELLPKVSAFYPGIKDWTFTGAKAGLRAMPPLTPQGSLPLLGCVNDFVGDNCTCKFWFFGGLGSRGLLYHAWLGNLMAQAVLSCNEELIPAELTSWKNINR</sequence>
<dbReference type="InterPro" id="IPR006076">
    <property type="entry name" value="FAD-dep_OxRdtase"/>
</dbReference>
<organism evidence="2">
    <name type="scientific">Manihot esculenta</name>
    <name type="common">Cassava</name>
    <name type="synonym">Jatropha manihot</name>
    <dbReference type="NCBI Taxonomy" id="3983"/>
    <lineage>
        <taxon>Eukaryota</taxon>
        <taxon>Viridiplantae</taxon>
        <taxon>Streptophyta</taxon>
        <taxon>Embryophyta</taxon>
        <taxon>Tracheophyta</taxon>
        <taxon>Spermatophyta</taxon>
        <taxon>Magnoliopsida</taxon>
        <taxon>eudicotyledons</taxon>
        <taxon>Gunneridae</taxon>
        <taxon>Pentapetalae</taxon>
        <taxon>rosids</taxon>
        <taxon>fabids</taxon>
        <taxon>Malpighiales</taxon>
        <taxon>Euphorbiaceae</taxon>
        <taxon>Crotonoideae</taxon>
        <taxon>Manihoteae</taxon>
        <taxon>Manihot</taxon>
    </lineage>
</organism>
<evidence type="ECO:0000259" key="1">
    <source>
        <dbReference type="Pfam" id="PF01266"/>
    </source>
</evidence>
<gene>
    <name evidence="2" type="ORF">MANES_06G039800</name>
</gene>
<dbReference type="PANTHER" id="PTHR13847:SF261">
    <property type="entry name" value="FAD-DEPENDENT OXIDOREDUCTASE FAMILY PROTEIN"/>
    <property type="match status" value="1"/>
</dbReference>
<proteinExistence type="predicted"/>
<dbReference type="SUPFAM" id="SSF51905">
    <property type="entry name" value="FAD/NAD(P)-binding domain"/>
    <property type="match status" value="1"/>
</dbReference>
<dbReference type="Pfam" id="PF01266">
    <property type="entry name" value="DAO"/>
    <property type="match status" value="1"/>
</dbReference>
<reference evidence="2" key="1">
    <citation type="submission" date="2016-02" db="EMBL/GenBank/DDBJ databases">
        <title>WGS assembly of Manihot esculenta.</title>
        <authorList>
            <person name="Bredeson J.V."/>
            <person name="Prochnik S.E."/>
            <person name="Lyons J.B."/>
            <person name="Schmutz J."/>
            <person name="Grimwood J."/>
            <person name="Vrebalov J."/>
            <person name="Bart R.S."/>
            <person name="Amuge T."/>
            <person name="Ferguson M.E."/>
            <person name="Green R."/>
            <person name="Putnam N."/>
            <person name="Stites J."/>
            <person name="Rounsley S."/>
            <person name="Rokhsar D.S."/>
        </authorList>
    </citation>
    <scope>NUCLEOTIDE SEQUENCE [LARGE SCALE GENOMIC DNA]</scope>
    <source>
        <tissue evidence="2">Leaf</tissue>
    </source>
</reference>
<accession>A0A2C9VMQ2</accession>
<name>A0A2C9VMQ2_MANES</name>
<protein>
    <recommendedName>
        <fullName evidence="1">FAD dependent oxidoreductase domain-containing protein</fullName>
    </recommendedName>
</protein>
<dbReference type="EMBL" id="CM004392">
    <property type="protein sequence ID" value="OAY46935.1"/>
    <property type="molecule type" value="Genomic_DNA"/>
</dbReference>